<keyword evidence="4" id="KW-0238">DNA-binding</keyword>
<evidence type="ECO:0000313" key="8">
    <source>
        <dbReference type="Proteomes" id="UP001230328"/>
    </source>
</evidence>
<feature type="region of interest" description="Disordered" evidence="6">
    <location>
        <begin position="138"/>
        <end position="172"/>
    </location>
</feature>
<dbReference type="Proteomes" id="UP001230328">
    <property type="component" value="Unassembled WGS sequence"/>
</dbReference>
<reference evidence="7 8" key="1">
    <citation type="submission" date="2023-07" db="EMBL/GenBank/DDBJ databases">
        <title>Comparative genomics of wheat-associated soil bacteria to identify genetic determinants of phenazine resistance.</title>
        <authorList>
            <person name="Mouncey N."/>
        </authorList>
    </citation>
    <scope>NUCLEOTIDE SEQUENCE [LARGE SCALE GENOMIC DNA]</scope>
    <source>
        <strain evidence="7 8">V2I4</strain>
    </source>
</reference>
<comment type="similarity">
    <text evidence="2">Belongs to the transposase mutator family.</text>
</comment>
<evidence type="ECO:0000313" key="7">
    <source>
        <dbReference type="EMBL" id="MDQ1032685.1"/>
    </source>
</evidence>
<evidence type="ECO:0000256" key="1">
    <source>
        <dbReference type="ARBA" id="ARBA00002190"/>
    </source>
</evidence>
<keyword evidence="5" id="KW-0233">DNA recombination</keyword>
<evidence type="ECO:0000256" key="6">
    <source>
        <dbReference type="SAM" id="MobiDB-lite"/>
    </source>
</evidence>
<feature type="region of interest" description="Disordered" evidence="6">
    <location>
        <begin position="230"/>
        <end position="257"/>
    </location>
</feature>
<keyword evidence="3" id="KW-0815">Transposition</keyword>
<protein>
    <recommendedName>
        <fullName evidence="9">Mutator family transposase</fullName>
    </recommendedName>
</protein>
<proteinExistence type="inferred from homology"/>
<dbReference type="InterPro" id="IPR001207">
    <property type="entry name" value="Transposase_mutator"/>
</dbReference>
<dbReference type="EMBL" id="JAUSZI010000002">
    <property type="protein sequence ID" value="MDQ1032685.1"/>
    <property type="molecule type" value="Genomic_DNA"/>
</dbReference>
<feature type="compositionally biased region" description="Polar residues" evidence="6">
    <location>
        <begin position="64"/>
        <end position="80"/>
    </location>
</feature>
<comment type="function">
    <text evidence="1">Required for the transposition of the insertion element.</text>
</comment>
<gene>
    <name evidence="7" type="ORF">QF035_010267</name>
</gene>
<evidence type="ECO:0000256" key="5">
    <source>
        <dbReference type="ARBA" id="ARBA00023172"/>
    </source>
</evidence>
<evidence type="ECO:0000256" key="2">
    <source>
        <dbReference type="ARBA" id="ARBA00010961"/>
    </source>
</evidence>
<name>A0ABU0TA86_9ACTN</name>
<organism evidence="7 8">
    <name type="scientific">Streptomyces umbrinus</name>
    <dbReference type="NCBI Taxonomy" id="67370"/>
    <lineage>
        <taxon>Bacteria</taxon>
        <taxon>Bacillati</taxon>
        <taxon>Actinomycetota</taxon>
        <taxon>Actinomycetes</taxon>
        <taxon>Kitasatosporales</taxon>
        <taxon>Streptomycetaceae</taxon>
        <taxon>Streptomyces</taxon>
        <taxon>Streptomyces phaeochromogenes group</taxon>
    </lineage>
</organism>
<keyword evidence="8" id="KW-1185">Reference proteome</keyword>
<evidence type="ECO:0008006" key="9">
    <source>
        <dbReference type="Google" id="ProtNLM"/>
    </source>
</evidence>
<evidence type="ECO:0000256" key="4">
    <source>
        <dbReference type="ARBA" id="ARBA00023125"/>
    </source>
</evidence>
<dbReference type="Pfam" id="PF00872">
    <property type="entry name" value="Transposase_mut"/>
    <property type="match status" value="1"/>
</dbReference>
<feature type="compositionally biased region" description="Basic and acidic residues" evidence="6">
    <location>
        <begin position="148"/>
        <end position="157"/>
    </location>
</feature>
<feature type="region of interest" description="Disordered" evidence="6">
    <location>
        <begin position="52"/>
        <end position="89"/>
    </location>
</feature>
<sequence length="306" mass="32940">MVLSLSAKGLTHGEISAHLAEVYGADVSKTTISTITDTVMDGMAEWQNRPRRVPAKSANCAPPTASQQPDLNQPTSSTESGPRITRPWGFVTPGSGSCSAVMFRPIRTRAGSSAMTPCATSSKRRPAAHGHTFGCASRQSAVGGDLQSNHDCRRPSVHDSSTWPYRGSMRHGAVGRPCAVSTEYDLVADSGHKGMPAQAHGIAAPPSVSRPYGSSAVCGLRSAGLRHVTAGHPPVIRPREGDGTGRAHGGRAQRPGRGLRRCCDVPGEPRLRARHRRVDLRRWRALRSLRRPQEWVTLMREMRTSP</sequence>
<comment type="caution">
    <text evidence="7">The sequence shown here is derived from an EMBL/GenBank/DDBJ whole genome shotgun (WGS) entry which is preliminary data.</text>
</comment>
<accession>A0ABU0TA86</accession>
<evidence type="ECO:0000256" key="3">
    <source>
        <dbReference type="ARBA" id="ARBA00022578"/>
    </source>
</evidence>